<name>A0AAV4GUA5_9GAST</name>
<organism evidence="2 3">
    <name type="scientific">Elysia marginata</name>
    <dbReference type="NCBI Taxonomy" id="1093978"/>
    <lineage>
        <taxon>Eukaryota</taxon>
        <taxon>Metazoa</taxon>
        <taxon>Spiralia</taxon>
        <taxon>Lophotrochozoa</taxon>
        <taxon>Mollusca</taxon>
        <taxon>Gastropoda</taxon>
        <taxon>Heterobranchia</taxon>
        <taxon>Euthyneura</taxon>
        <taxon>Panpulmonata</taxon>
        <taxon>Sacoglossa</taxon>
        <taxon>Placobranchoidea</taxon>
        <taxon>Plakobranchidae</taxon>
        <taxon>Elysia</taxon>
    </lineage>
</organism>
<evidence type="ECO:0000313" key="2">
    <source>
        <dbReference type="EMBL" id="GFR88666.1"/>
    </source>
</evidence>
<dbReference type="AlphaFoldDB" id="A0AAV4GUA5"/>
<sequence>MLINKYLMRLTLPEELVKLMEEEEAGAVGRRRVYGRLFAMWRAATGGKAELCGLWSYQLEKKEEGEGAAGKYDSQHECNQSATHLTIADLAKVDWRQRPAQPGSGKRKAGSSSSGCAAKALKI</sequence>
<dbReference type="EMBL" id="BMAT01008579">
    <property type="protein sequence ID" value="GFR88666.1"/>
    <property type="molecule type" value="Genomic_DNA"/>
</dbReference>
<comment type="caution">
    <text evidence="2">The sequence shown here is derived from an EMBL/GenBank/DDBJ whole genome shotgun (WGS) entry which is preliminary data.</text>
</comment>
<accession>A0AAV4GUA5</accession>
<gene>
    <name evidence="2" type="ORF">ElyMa_004258300</name>
</gene>
<protein>
    <submittedName>
        <fullName evidence="2">Uncharacterized protein</fullName>
    </submittedName>
</protein>
<keyword evidence="3" id="KW-1185">Reference proteome</keyword>
<evidence type="ECO:0000256" key="1">
    <source>
        <dbReference type="SAM" id="MobiDB-lite"/>
    </source>
</evidence>
<feature type="compositionally biased region" description="Low complexity" evidence="1">
    <location>
        <begin position="110"/>
        <end position="123"/>
    </location>
</feature>
<reference evidence="2 3" key="1">
    <citation type="journal article" date="2021" name="Elife">
        <title>Chloroplast acquisition without the gene transfer in kleptoplastic sea slugs, Plakobranchus ocellatus.</title>
        <authorList>
            <person name="Maeda T."/>
            <person name="Takahashi S."/>
            <person name="Yoshida T."/>
            <person name="Shimamura S."/>
            <person name="Takaki Y."/>
            <person name="Nagai Y."/>
            <person name="Toyoda A."/>
            <person name="Suzuki Y."/>
            <person name="Arimoto A."/>
            <person name="Ishii H."/>
            <person name="Satoh N."/>
            <person name="Nishiyama T."/>
            <person name="Hasebe M."/>
            <person name="Maruyama T."/>
            <person name="Minagawa J."/>
            <person name="Obokata J."/>
            <person name="Shigenobu S."/>
        </authorList>
    </citation>
    <scope>NUCLEOTIDE SEQUENCE [LARGE SCALE GENOMIC DNA]</scope>
</reference>
<dbReference type="Proteomes" id="UP000762676">
    <property type="component" value="Unassembled WGS sequence"/>
</dbReference>
<evidence type="ECO:0000313" key="3">
    <source>
        <dbReference type="Proteomes" id="UP000762676"/>
    </source>
</evidence>
<proteinExistence type="predicted"/>
<feature type="region of interest" description="Disordered" evidence="1">
    <location>
        <begin position="98"/>
        <end position="123"/>
    </location>
</feature>